<comment type="caution">
    <text evidence="4">The sequence shown here is derived from an EMBL/GenBank/DDBJ whole genome shotgun (WGS) entry which is preliminary data.</text>
</comment>
<feature type="transmembrane region" description="Helical" evidence="2">
    <location>
        <begin position="272"/>
        <end position="293"/>
    </location>
</feature>
<feature type="region of interest" description="Disordered" evidence="1">
    <location>
        <begin position="32"/>
        <end position="55"/>
    </location>
</feature>
<evidence type="ECO:0000256" key="1">
    <source>
        <dbReference type="SAM" id="MobiDB-lite"/>
    </source>
</evidence>
<feature type="compositionally biased region" description="Low complexity" evidence="1">
    <location>
        <begin position="175"/>
        <end position="186"/>
    </location>
</feature>
<feature type="signal peptide" evidence="3">
    <location>
        <begin position="1"/>
        <end position="29"/>
    </location>
</feature>
<reference evidence="4 5" key="1">
    <citation type="submission" date="2017-08" db="EMBL/GenBank/DDBJ databases">
        <title>Genome sequence of Streptomyces albireticuli NRRL B-1670.</title>
        <authorList>
            <person name="Graham D.E."/>
            <person name="Mahan K.M."/>
            <person name="Klingeman D.M."/>
            <person name="Hettich R.L."/>
            <person name="Parry R.J."/>
            <person name="Spain J.C."/>
        </authorList>
    </citation>
    <scope>NUCLEOTIDE SEQUENCE [LARGE SCALE GENOMIC DNA]</scope>
    <source>
        <strain evidence="4 5">NRRL B-1670</strain>
    </source>
</reference>
<name>A0A2A2D3C2_9ACTN</name>
<feature type="chain" id="PRO_5012471655" description="Gram-positive cocci surface proteins LPxTG domain-containing protein" evidence="3">
    <location>
        <begin position="30"/>
        <end position="301"/>
    </location>
</feature>
<evidence type="ECO:0008006" key="6">
    <source>
        <dbReference type="Google" id="ProtNLM"/>
    </source>
</evidence>
<gene>
    <name evidence="4" type="ORF">CK936_21215</name>
</gene>
<keyword evidence="2" id="KW-1133">Transmembrane helix</keyword>
<proteinExistence type="predicted"/>
<keyword evidence="5" id="KW-1185">Reference proteome</keyword>
<evidence type="ECO:0000313" key="4">
    <source>
        <dbReference type="EMBL" id="PAU46988.1"/>
    </source>
</evidence>
<feature type="compositionally biased region" description="Basic and acidic residues" evidence="1">
    <location>
        <begin position="232"/>
        <end position="245"/>
    </location>
</feature>
<keyword evidence="2" id="KW-0812">Transmembrane</keyword>
<evidence type="ECO:0000313" key="5">
    <source>
        <dbReference type="Proteomes" id="UP000218944"/>
    </source>
</evidence>
<evidence type="ECO:0000256" key="2">
    <source>
        <dbReference type="SAM" id="Phobius"/>
    </source>
</evidence>
<feature type="region of interest" description="Disordered" evidence="1">
    <location>
        <begin position="175"/>
        <end position="271"/>
    </location>
</feature>
<dbReference type="Proteomes" id="UP000218944">
    <property type="component" value="Unassembled WGS sequence"/>
</dbReference>
<keyword evidence="2" id="KW-0472">Membrane</keyword>
<organism evidence="4 5">
    <name type="scientific">Streptomyces albireticuli</name>
    <dbReference type="NCBI Taxonomy" id="1940"/>
    <lineage>
        <taxon>Bacteria</taxon>
        <taxon>Bacillati</taxon>
        <taxon>Actinomycetota</taxon>
        <taxon>Actinomycetes</taxon>
        <taxon>Kitasatosporales</taxon>
        <taxon>Streptomycetaceae</taxon>
        <taxon>Streptomyces</taxon>
    </lineage>
</organism>
<keyword evidence="3" id="KW-0732">Signal</keyword>
<evidence type="ECO:0000256" key="3">
    <source>
        <dbReference type="SAM" id="SignalP"/>
    </source>
</evidence>
<dbReference type="EMBL" id="NSJV01000408">
    <property type="protein sequence ID" value="PAU46988.1"/>
    <property type="molecule type" value="Genomic_DNA"/>
</dbReference>
<accession>A0A2A2D3C2</accession>
<dbReference type="RefSeq" id="WP_095582544.1">
    <property type="nucleotide sequence ID" value="NZ_JAJQQQ010000022.1"/>
</dbReference>
<protein>
    <recommendedName>
        <fullName evidence="6">Gram-positive cocci surface proteins LPxTG domain-containing protein</fullName>
    </recommendedName>
</protein>
<dbReference type="AlphaFoldDB" id="A0A2A2D3C2"/>
<sequence length="301" mass="29343">MPPALPVPVALAASASLAAALLLPSVAAAQGAAEPTPGSSQGGSPGPSVPSGYKVTTGLPAKISVDKKTGNTSLNATVRNGEAKELGAVRLKVVGFEGMQITSVEGCSRIPSGELPEGSNSGFSCAVDKLGAGQSREYRVTARFDLGKTGRICLPVTLGDTKTLLWQQGPVHFGTTDTSSDAPDTPLLLGTKNVPSGGAATPGGGTASAPPAAGKSGGPGGGTVSSSPSTGKGEDGHKGKGKDTAPTRSADGAAPATSESPGELPRTGSPSALPLAGALAGALLAAGAAGIWVTTRRRGRH</sequence>